<dbReference type="STRING" id="1274631.LMTR13_12640"/>
<organism evidence="7 8">
    <name type="scientific">Bradyrhizobium icense</name>
    <dbReference type="NCBI Taxonomy" id="1274631"/>
    <lineage>
        <taxon>Bacteria</taxon>
        <taxon>Pseudomonadati</taxon>
        <taxon>Pseudomonadota</taxon>
        <taxon>Alphaproteobacteria</taxon>
        <taxon>Hyphomicrobiales</taxon>
        <taxon>Nitrobacteraceae</taxon>
        <taxon>Bradyrhizobium</taxon>
    </lineage>
</organism>
<reference evidence="7 8" key="1">
    <citation type="submission" date="2016-07" db="EMBL/GenBank/DDBJ databases">
        <title>Complete genome sequence of Bradyrhizobium icense LMTR 13T, a potential inoculant strain isolated from lima bean (Phaseolus lunatus) in Peru.</title>
        <authorList>
            <person name="Ormeno-Orrillo E."/>
            <person name="Duran D."/>
            <person name="Rogel M.A."/>
            <person name="Rey L."/>
            <person name="Imperial J."/>
            <person name="Ruiz-Argueso T."/>
            <person name="Martinez-Romero E."/>
        </authorList>
    </citation>
    <scope>NUCLEOTIDE SEQUENCE [LARGE SCALE GENOMIC DNA]</scope>
    <source>
        <strain evidence="7 8">LMTR 13</strain>
    </source>
</reference>
<feature type="transmembrane region" description="Helical" evidence="6">
    <location>
        <begin position="44"/>
        <end position="66"/>
    </location>
</feature>
<comment type="subcellular location">
    <subcellularLocation>
        <location evidence="1">Cell membrane</location>
        <topology evidence="1">Multi-pass membrane protein</topology>
    </subcellularLocation>
</comment>
<dbReference type="Proteomes" id="UP000092839">
    <property type="component" value="Chromosome"/>
</dbReference>
<sequence>MGPANIWAAWSLAPVVTIPLVLFAALYAAGALRRARDPHEPSALAHEATAATAAVTLLAIALVSPLCRLSAALASVHMIQHVVLVALAPPLIVLASPVRTVGVGMLGSAQMISTGGWRELLWNRPLRAAGAYGILIWFWHVPAAYELALISASWHLAYLGSLIVASLWFWTCMLRATSIGAVALALLVTMVHTGLLGALLTFAPWPLYPIMGRGAMVFGFSPIEDQQLAGLIMWVPMGMIYLLSALVIVSRGLFAPSPEHSPATARSDR</sequence>
<keyword evidence="4 6" id="KW-1133">Transmembrane helix</keyword>
<dbReference type="Pfam" id="PF09678">
    <property type="entry name" value="Caa3_CtaG"/>
    <property type="match status" value="1"/>
</dbReference>
<evidence type="ECO:0000313" key="7">
    <source>
        <dbReference type="EMBL" id="ANW05509.1"/>
    </source>
</evidence>
<gene>
    <name evidence="7" type="ORF">LMTR13_12640</name>
</gene>
<feature type="transmembrane region" description="Helical" evidence="6">
    <location>
        <begin position="147"/>
        <end position="170"/>
    </location>
</feature>
<feature type="transmembrane region" description="Helical" evidence="6">
    <location>
        <begin position="228"/>
        <end position="249"/>
    </location>
</feature>
<name>A0A1B1URV2_9BRAD</name>
<keyword evidence="2" id="KW-1003">Cell membrane</keyword>
<dbReference type="InterPro" id="IPR019108">
    <property type="entry name" value="Caa3_assmbl_CtaG-rel"/>
</dbReference>
<keyword evidence="3 6" id="KW-0812">Transmembrane</keyword>
<evidence type="ECO:0000256" key="6">
    <source>
        <dbReference type="SAM" id="Phobius"/>
    </source>
</evidence>
<evidence type="ECO:0000256" key="1">
    <source>
        <dbReference type="ARBA" id="ARBA00004651"/>
    </source>
</evidence>
<evidence type="ECO:0008006" key="9">
    <source>
        <dbReference type="Google" id="ProtNLM"/>
    </source>
</evidence>
<feature type="transmembrane region" description="Helical" evidence="6">
    <location>
        <begin position="182"/>
        <end position="208"/>
    </location>
</feature>
<protein>
    <recommendedName>
        <fullName evidence="9">Cytochrome c oxidase assembly protein</fullName>
    </recommendedName>
</protein>
<proteinExistence type="predicted"/>
<keyword evidence="5 6" id="KW-0472">Membrane</keyword>
<feature type="transmembrane region" description="Helical" evidence="6">
    <location>
        <begin position="6"/>
        <end position="32"/>
    </location>
</feature>
<dbReference type="EMBL" id="CP016428">
    <property type="protein sequence ID" value="ANW05509.1"/>
    <property type="molecule type" value="Genomic_DNA"/>
</dbReference>
<dbReference type="KEGG" id="bic:LMTR13_12640"/>
<evidence type="ECO:0000256" key="4">
    <source>
        <dbReference type="ARBA" id="ARBA00022989"/>
    </source>
</evidence>
<evidence type="ECO:0000256" key="3">
    <source>
        <dbReference type="ARBA" id="ARBA00022692"/>
    </source>
</evidence>
<evidence type="ECO:0000256" key="5">
    <source>
        <dbReference type="ARBA" id="ARBA00023136"/>
    </source>
</evidence>
<accession>A0A1B1URV2</accession>
<evidence type="ECO:0000256" key="2">
    <source>
        <dbReference type="ARBA" id="ARBA00022475"/>
    </source>
</evidence>
<dbReference type="AlphaFoldDB" id="A0A1B1URV2"/>
<feature type="transmembrane region" description="Helical" evidence="6">
    <location>
        <begin position="78"/>
        <end position="100"/>
    </location>
</feature>
<keyword evidence="8" id="KW-1185">Reference proteome</keyword>
<evidence type="ECO:0000313" key="8">
    <source>
        <dbReference type="Proteomes" id="UP000092839"/>
    </source>
</evidence>
<dbReference type="GO" id="GO:0005886">
    <property type="term" value="C:plasma membrane"/>
    <property type="evidence" value="ECO:0007669"/>
    <property type="project" value="UniProtKB-SubCell"/>
</dbReference>